<accession>A0A6N0NSI1</accession>
<organism evidence="9 10">
    <name type="scientific">Metallosphaera tengchongensis</name>
    <dbReference type="NCBI Taxonomy" id="1532350"/>
    <lineage>
        <taxon>Archaea</taxon>
        <taxon>Thermoproteota</taxon>
        <taxon>Thermoprotei</taxon>
        <taxon>Sulfolobales</taxon>
        <taxon>Sulfolobaceae</taxon>
        <taxon>Metallosphaera</taxon>
    </lineage>
</organism>
<proteinExistence type="predicted"/>
<dbReference type="OrthoDB" id="44233at2157"/>
<evidence type="ECO:0000256" key="7">
    <source>
        <dbReference type="SAM" id="MobiDB-lite"/>
    </source>
</evidence>
<evidence type="ECO:0000256" key="8">
    <source>
        <dbReference type="SAM" id="Phobius"/>
    </source>
</evidence>
<evidence type="ECO:0000256" key="1">
    <source>
        <dbReference type="ARBA" id="ARBA00004651"/>
    </source>
</evidence>
<evidence type="ECO:0000313" key="9">
    <source>
        <dbReference type="EMBL" id="QKQ99661.1"/>
    </source>
</evidence>
<evidence type="ECO:0000313" key="10">
    <source>
        <dbReference type="Proteomes" id="UP000509301"/>
    </source>
</evidence>
<keyword evidence="4 8" id="KW-0812">Transmembrane</keyword>
<dbReference type="KEGG" id="mten:GWK48_03975"/>
<keyword evidence="2" id="KW-0813">Transport</keyword>
<dbReference type="GO" id="GO:0022857">
    <property type="term" value="F:transmembrane transporter activity"/>
    <property type="evidence" value="ECO:0007669"/>
    <property type="project" value="InterPro"/>
</dbReference>
<dbReference type="EMBL" id="CP049074">
    <property type="protein sequence ID" value="QKQ99661.1"/>
    <property type="molecule type" value="Genomic_DNA"/>
</dbReference>
<feature type="compositionally biased region" description="Basic and acidic residues" evidence="7">
    <location>
        <begin position="380"/>
        <end position="391"/>
    </location>
</feature>
<keyword evidence="3" id="KW-1003">Cell membrane</keyword>
<name>A0A6N0NSI1_9CREN</name>
<dbReference type="RefSeq" id="WP_174629843.1">
    <property type="nucleotide sequence ID" value="NZ_CP049074.1"/>
</dbReference>
<feature type="transmembrane region" description="Helical" evidence="8">
    <location>
        <begin position="45"/>
        <end position="64"/>
    </location>
</feature>
<dbReference type="SUPFAM" id="SSF103473">
    <property type="entry name" value="MFS general substrate transporter"/>
    <property type="match status" value="1"/>
</dbReference>
<feature type="transmembrane region" description="Helical" evidence="8">
    <location>
        <begin position="350"/>
        <end position="369"/>
    </location>
</feature>
<gene>
    <name evidence="9" type="ORF">GWK48_03975</name>
</gene>
<dbReference type="Pfam" id="PF07690">
    <property type="entry name" value="MFS_1"/>
    <property type="match status" value="1"/>
</dbReference>
<keyword evidence="5 8" id="KW-1133">Transmembrane helix</keyword>
<sequence>MRIIKILTENRNLRLYWVSTSLSHISGVMFSVVSAYIFLQNSASFYSAVVGITLLVSALIRFPSGYVSDRLDRRKTIVLIRLLQSIVILFPILGTQWMVISFLVFNALSSLNVPLSAGLVQSILEKRQMVGGTSLNSLAISVSSLIGASLSALFPVLGIVPYLIIVALMRGTTSLFIGNITVRKRSPSKLTKTPISFVLLPSLVLSILGVTPIMLNTVVFVQSPQEISLSTISFLTTLGNIFGAIAAGELVKEDKIRLFVYGSLLGLSVTLIGISVLQLLMIYPLLFVRGFLSTMETVSIRSDLRIRVPNEIMGRVWGSVTTVSSLSSALITLIYSGIVEIFGTRLPLEIFGLLLLSLSFLMIGNGGVGRKNPRTGGPRESSREEGKIKGG</sequence>
<dbReference type="Proteomes" id="UP000509301">
    <property type="component" value="Chromosome"/>
</dbReference>
<dbReference type="InterPro" id="IPR036259">
    <property type="entry name" value="MFS_trans_sf"/>
</dbReference>
<evidence type="ECO:0000256" key="5">
    <source>
        <dbReference type="ARBA" id="ARBA00022989"/>
    </source>
</evidence>
<evidence type="ECO:0000256" key="4">
    <source>
        <dbReference type="ARBA" id="ARBA00022692"/>
    </source>
</evidence>
<dbReference type="PANTHER" id="PTHR43266">
    <property type="entry name" value="MACROLIDE-EFFLUX PROTEIN"/>
    <property type="match status" value="1"/>
</dbReference>
<feature type="transmembrane region" description="Helical" evidence="8">
    <location>
        <begin position="194"/>
        <end position="215"/>
    </location>
</feature>
<evidence type="ECO:0000256" key="2">
    <source>
        <dbReference type="ARBA" id="ARBA00022448"/>
    </source>
</evidence>
<dbReference type="PANTHER" id="PTHR43266:SF2">
    <property type="entry name" value="MAJOR FACILITATOR SUPERFAMILY (MFS) PROFILE DOMAIN-CONTAINING PROTEIN"/>
    <property type="match status" value="1"/>
</dbReference>
<evidence type="ECO:0000256" key="6">
    <source>
        <dbReference type="ARBA" id="ARBA00023136"/>
    </source>
</evidence>
<dbReference type="Gene3D" id="1.20.1250.20">
    <property type="entry name" value="MFS general substrate transporter like domains"/>
    <property type="match status" value="1"/>
</dbReference>
<evidence type="ECO:0000256" key="3">
    <source>
        <dbReference type="ARBA" id="ARBA00022475"/>
    </source>
</evidence>
<feature type="transmembrane region" description="Helical" evidence="8">
    <location>
        <begin position="15"/>
        <end position="39"/>
    </location>
</feature>
<feature type="region of interest" description="Disordered" evidence="7">
    <location>
        <begin position="370"/>
        <end position="391"/>
    </location>
</feature>
<feature type="transmembrane region" description="Helical" evidence="8">
    <location>
        <begin position="76"/>
        <end position="93"/>
    </location>
</feature>
<dbReference type="AlphaFoldDB" id="A0A6N0NSI1"/>
<dbReference type="GO" id="GO:0005886">
    <property type="term" value="C:plasma membrane"/>
    <property type="evidence" value="ECO:0007669"/>
    <property type="project" value="UniProtKB-SubCell"/>
</dbReference>
<dbReference type="InterPro" id="IPR011701">
    <property type="entry name" value="MFS"/>
</dbReference>
<comment type="subcellular location">
    <subcellularLocation>
        <location evidence="1">Cell membrane</location>
        <topology evidence="1">Multi-pass membrane protein</topology>
    </subcellularLocation>
</comment>
<reference evidence="9 10" key="1">
    <citation type="submission" date="2020-02" db="EMBL/GenBank/DDBJ databases">
        <title>Comparative genome analysis reveals the metabolism and evolution of the thermophilic archaeal genus Metallosphaera.</title>
        <authorList>
            <person name="Jiang C."/>
        </authorList>
    </citation>
    <scope>NUCLEOTIDE SEQUENCE [LARGE SCALE GENOMIC DNA]</scope>
    <source>
        <strain evidence="9 10">Ric-A</strain>
    </source>
</reference>
<feature type="transmembrane region" description="Helical" evidence="8">
    <location>
        <begin position="258"/>
        <end position="280"/>
    </location>
</feature>
<feature type="transmembrane region" description="Helical" evidence="8">
    <location>
        <begin position="227"/>
        <end position="246"/>
    </location>
</feature>
<keyword evidence="10" id="KW-1185">Reference proteome</keyword>
<dbReference type="GeneID" id="55641078"/>
<feature type="transmembrane region" description="Helical" evidence="8">
    <location>
        <begin position="316"/>
        <end position="338"/>
    </location>
</feature>
<keyword evidence="6 8" id="KW-0472">Membrane</keyword>
<protein>
    <submittedName>
        <fullName evidence="9">MFS transporter</fullName>
    </submittedName>
</protein>